<dbReference type="SUPFAM" id="SSF53474">
    <property type="entry name" value="alpha/beta-Hydrolases"/>
    <property type="match status" value="1"/>
</dbReference>
<evidence type="ECO:0000259" key="3">
    <source>
        <dbReference type="Pfam" id="PF20434"/>
    </source>
</evidence>
<dbReference type="InterPro" id="IPR029058">
    <property type="entry name" value="AB_hydrolase_fold"/>
</dbReference>
<reference evidence="4 5" key="1">
    <citation type="submission" date="2021-03" db="EMBL/GenBank/DDBJ databases">
        <title>Genomic Encyclopedia of Type Strains, Phase IV (KMG-IV): sequencing the most valuable type-strain genomes for metagenomic binning, comparative biology and taxonomic classification.</title>
        <authorList>
            <person name="Goeker M."/>
        </authorList>
    </citation>
    <scope>NUCLEOTIDE SEQUENCE [LARGE SCALE GENOMIC DNA]</scope>
    <source>
        <strain evidence="4 5">DSM 21600</strain>
    </source>
</reference>
<dbReference type="InterPro" id="IPR050300">
    <property type="entry name" value="GDXG_lipolytic_enzyme"/>
</dbReference>
<feature type="signal peptide" evidence="2">
    <location>
        <begin position="1"/>
        <end position="23"/>
    </location>
</feature>
<feature type="domain" description="BD-FAE-like" evidence="3">
    <location>
        <begin position="75"/>
        <end position="261"/>
    </location>
</feature>
<dbReference type="PANTHER" id="PTHR48081:SF6">
    <property type="entry name" value="PEPTIDASE S9 PROLYL OLIGOPEPTIDASE CATALYTIC DOMAIN-CONTAINING PROTEIN"/>
    <property type="match status" value="1"/>
</dbReference>
<accession>A0ABS4DZA4</accession>
<evidence type="ECO:0000256" key="1">
    <source>
        <dbReference type="ARBA" id="ARBA00022801"/>
    </source>
</evidence>
<comment type="caution">
    <text evidence="4">The sequence shown here is derived from an EMBL/GenBank/DDBJ whole genome shotgun (WGS) entry which is preliminary data.</text>
</comment>
<proteinExistence type="predicted"/>
<feature type="chain" id="PRO_5047251355" evidence="2">
    <location>
        <begin position="24"/>
        <end position="307"/>
    </location>
</feature>
<dbReference type="Gene3D" id="3.40.50.1820">
    <property type="entry name" value="alpha/beta hydrolase"/>
    <property type="match status" value="1"/>
</dbReference>
<gene>
    <name evidence="4" type="ORF">J2Z17_002465</name>
</gene>
<dbReference type="Proteomes" id="UP000759443">
    <property type="component" value="Unassembled WGS sequence"/>
</dbReference>
<sequence length="307" mass="32112">MLVRRQFLTACVAPLLFSTRVEAGEASSLSLWPAGPPEGGGPRGPIRRTARGAVSNVATPHLRVVRPAVSNGAAVLIAGGGGYRRIEEGAESDPAADWFAARGITAFVLTYRLPGEGWVSGAKAPLEDAVRAMRVIRAGAPAFRLDIGRVGVIGFSAGGHLAGMLATQAFEPVYGASDGIDLVSARPDFAVLAYPVVTLVPPYDHTVTRRSLVGAHPTSAQSREWSVETHVDKACPPFFLVQAVDDPIASPMNTVILKRALDAHDVPADLLQLGSGGHGFGMGRPGSATESWTQTLAGWLKARALIG</sequence>
<dbReference type="PANTHER" id="PTHR48081">
    <property type="entry name" value="AB HYDROLASE SUPERFAMILY PROTEIN C4A8.06C"/>
    <property type="match status" value="1"/>
</dbReference>
<name>A0ABS4DZA4_9HYPH</name>
<keyword evidence="2" id="KW-0732">Signal</keyword>
<dbReference type="Pfam" id="PF20434">
    <property type="entry name" value="BD-FAE"/>
    <property type="match status" value="1"/>
</dbReference>
<organism evidence="4 5">
    <name type="scientific">Rhizobium halophytocola</name>
    <dbReference type="NCBI Taxonomy" id="735519"/>
    <lineage>
        <taxon>Bacteria</taxon>
        <taxon>Pseudomonadati</taxon>
        <taxon>Pseudomonadota</taxon>
        <taxon>Alphaproteobacteria</taxon>
        <taxon>Hyphomicrobiales</taxon>
        <taxon>Rhizobiaceae</taxon>
        <taxon>Rhizobium/Agrobacterium group</taxon>
        <taxon>Rhizobium</taxon>
    </lineage>
</organism>
<keyword evidence="5" id="KW-1185">Reference proteome</keyword>
<keyword evidence="1" id="KW-0378">Hydrolase</keyword>
<dbReference type="RefSeq" id="WP_209945337.1">
    <property type="nucleotide sequence ID" value="NZ_JAGGJU010000006.1"/>
</dbReference>
<evidence type="ECO:0000313" key="4">
    <source>
        <dbReference type="EMBL" id="MBP1851022.1"/>
    </source>
</evidence>
<protein>
    <submittedName>
        <fullName evidence="4">Acetyl esterase/lipase</fullName>
    </submittedName>
</protein>
<evidence type="ECO:0000313" key="5">
    <source>
        <dbReference type="Proteomes" id="UP000759443"/>
    </source>
</evidence>
<dbReference type="InterPro" id="IPR049492">
    <property type="entry name" value="BD-FAE-like_dom"/>
</dbReference>
<evidence type="ECO:0000256" key="2">
    <source>
        <dbReference type="SAM" id="SignalP"/>
    </source>
</evidence>
<dbReference type="EMBL" id="JAGGJU010000006">
    <property type="protein sequence ID" value="MBP1851022.1"/>
    <property type="molecule type" value="Genomic_DNA"/>
</dbReference>